<keyword evidence="3" id="KW-1185">Reference proteome</keyword>
<feature type="region of interest" description="Disordered" evidence="1">
    <location>
        <begin position="195"/>
        <end position="239"/>
    </location>
</feature>
<gene>
    <name evidence="2" type="ORF">B0T19DRAFT_211486</name>
</gene>
<sequence length="239" mass="25251">MRLQMQMQMRMQRSGRPTASGARVVLAETGRQKTKVGRTGRYLGRQVRRAGYLQFASELPGAIQGNLGPSKSRLTVARNGVRLRQGSRARGFGGSRYNKFAAGQGTCPPVIRGPASTAERDPGRDTSPLHRQNEADRKEERADGRSAQRSAARLHDDGLALHCDVGILGSSVCQSGSSPDGGSVLLVMAPSVVAPSRPNNSLVPDIPSAELSVMGKGKGEERRSAPQDSPGVVQVTGGG</sequence>
<name>A0AAE0IED2_9PEZI</name>
<protein>
    <submittedName>
        <fullName evidence="2">Uncharacterized protein</fullName>
    </submittedName>
</protein>
<reference evidence="2" key="2">
    <citation type="submission" date="2023-06" db="EMBL/GenBank/DDBJ databases">
        <authorList>
            <consortium name="Lawrence Berkeley National Laboratory"/>
            <person name="Haridas S."/>
            <person name="Hensen N."/>
            <person name="Bonometti L."/>
            <person name="Westerberg I."/>
            <person name="Brannstrom I.O."/>
            <person name="Guillou S."/>
            <person name="Cros-Aarteil S."/>
            <person name="Calhoun S."/>
            <person name="Kuo A."/>
            <person name="Mondo S."/>
            <person name="Pangilinan J."/>
            <person name="Riley R."/>
            <person name="Labutti K."/>
            <person name="Andreopoulos B."/>
            <person name="Lipzen A."/>
            <person name="Chen C."/>
            <person name="Yanf M."/>
            <person name="Daum C."/>
            <person name="Ng V."/>
            <person name="Clum A."/>
            <person name="Steindorff A."/>
            <person name="Ohm R."/>
            <person name="Martin F."/>
            <person name="Silar P."/>
            <person name="Natvig D."/>
            <person name="Lalanne C."/>
            <person name="Gautier V."/>
            <person name="Ament-Velasquez S.L."/>
            <person name="Kruys A."/>
            <person name="Hutchinson M.I."/>
            <person name="Powell A.J."/>
            <person name="Barry K."/>
            <person name="Miller A.N."/>
            <person name="Grigoriev I.V."/>
            <person name="Debuchy R."/>
            <person name="Gladieux P."/>
            <person name="Thoren M.H."/>
            <person name="Johannesson H."/>
        </authorList>
    </citation>
    <scope>NUCLEOTIDE SEQUENCE</scope>
    <source>
        <strain evidence="2">SMH4131-1</strain>
    </source>
</reference>
<evidence type="ECO:0000313" key="2">
    <source>
        <dbReference type="EMBL" id="KAK3323668.1"/>
    </source>
</evidence>
<reference evidence="2" key="1">
    <citation type="journal article" date="2023" name="Mol. Phylogenet. Evol.">
        <title>Genome-scale phylogeny and comparative genomics of the fungal order Sordariales.</title>
        <authorList>
            <person name="Hensen N."/>
            <person name="Bonometti L."/>
            <person name="Westerberg I."/>
            <person name="Brannstrom I.O."/>
            <person name="Guillou S."/>
            <person name="Cros-Aarteil S."/>
            <person name="Calhoun S."/>
            <person name="Haridas S."/>
            <person name="Kuo A."/>
            <person name="Mondo S."/>
            <person name="Pangilinan J."/>
            <person name="Riley R."/>
            <person name="LaButti K."/>
            <person name="Andreopoulos B."/>
            <person name="Lipzen A."/>
            <person name="Chen C."/>
            <person name="Yan M."/>
            <person name="Daum C."/>
            <person name="Ng V."/>
            <person name="Clum A."/>
            <person name="Steindorff A."/>
            <person name="Ohm R.A."/>
            <person name="Martin F."/>
            <person name="Silar P."/>
            <person name="Natvig D.O."/>
            <person name="Lalanne C."/>
            <person name="Gautier V."/>
            <person name="Ament-Velasquez S.L."/>
            <person name="Kruys A."/>
            <person name="Hutchinson M.I."/>
            <person name="Powell A.J."/>
            <person name="Barry K."/>
            <person name="Miller A.N."/>
            <person name="Grigoriev I.V."/>
            <person name="Debuchy R."/>
            <person name="Gladieux P."/>
            <person name="Hiltunen Thoren M."/>
            <person name="Johannesson H."/>
        </authorList>
    </citation>
    <scope>NUCLEOTIDE SEQUENCE</scope>
    <source>
        <strain evidence="2">SMH4131-1</strain>
    </source>
</reference>
<comment type="caution">
    <text evidence="2">The sequence shown here is derived from an EMBL/GenBank/DDBJ whole genome shotgun (WGS) entry which is preliminary data.</text>
</comment>
<evidence type="ECO:0000313" key="3">
    <source>
        <dbReference type="Proteomes" id="UP001286456"/>
    </source>
</evidence>
<dbReference type="Proteomes" id="UP001286456">
    <property type="component" value="Unassembled WGS sequence"/>
</dbReference>
<feature type="compositionally biased region" description="Basic and acidic residues" evidence="1">
    <location>
        <begin position="118"/>
        <end position="146"/>
    </location>
</feature>
<dbReference type="AlphaFoldDB" id="A0AAE0IED2"/>
<feature type="region of interest" description="Disordered" evidence="1">
    <location>
        <begin position="103"/>
        <end position="152"/>
    </location>
</feature>
<organism evidence="2 3">
    <name type="scientific">Cercophora scortea</name>
    <dbReference type="NCBI Taxonomy" id="314031"/>
    <lineage>
        <taxon>Eukaryota</taxon>
        <taxon>Fungi</taxon>
        <taxon>Dikarya</taxon>
        <taxon>Ascomycota</taxon>
        <taxon>Pezizomycotina</taxon>
        <taxon>Sordariomycetes</taxon>
        <taxon>Sordariomycetidae</taxon>
        <taxon>Sordariales</taxon>
        <taxon>Lasiosphaeriaceae</taxon>
        <taxon>Cercophora</taxon>
    </lineage>
</organism>
<dbReference type="EMBL" id="JAUEPO010000004">
    <property type="protein sequence ID" value="KAK3323668.1"/>
    <property type="molecule type" value="Genomic_DNA"/>
</dbReference>
<evidence type="ECO:0000256" key="1">
    <source>
        <dbReference type="SAM" id="MobiDB-lite"/>
    </source>
</evidence>
<accession>A0AAE0IED2</accession>
<proteinExistence type="predicted"/>